<dbReference type="EMBL" id="QFBC01000002">
    <property type="protein sequence ID" value="PWE57176.1"/>
    <property type="molecule type" value="Genomic_DNA"/>
</dbReference>
<keyword evidence="5" id="KW-1185">Reference proteome</keyword>
<dbReference type="OrthoDB" id="5643626at2"/>
<sequence length="283" mass="30550">MKMSVFGAFAVLLVSTSAFAADLYQPEPIQPIEEQPVTVTEASGWYLRGDAGYSFNHLRGAKFFQGSNSYERDFDHSSLRDAFTLGAGVGYQVNHYLRTDLTFDYMFRSKFNGSTSGGGSDFGACVLACTSKDVASLTAFSLLANAYVDVGTWGSVTPYVGAGIGGTYVKWDKLKNTSCSDSDPTNCDGTVEHGGKGSWRFTYALMAGASVDVTCNVKADVGYRFRHVDGGKMFGYASNGGPGYDKGFTSHEGRVGMRYIFNGCAEQAYIPPADIPLQQPIYK</sequence>
<gene>
    <name evidence="4" type="ORF">DEM27_05920</name>
</gene>
<dbReference type="InterPro" id="IPR027385">
    <property type="entry name" value="Beta-barrel_OMP"/>
</dbReference>
<dbReference type="Pfam" id="PF13505">
    <property type="entry name" value="OMP_b-brl"/>
    <property type="match status" value="1"/>
</dbReference>
<evidence type="ECO:0000259" key="3">
    <source>
        <dbReference type="Pfam" id="PF13505"/>
    </source>
</evidence>
<dbReference type="Gene3D" id="2.40.160.20">
    <property type="match status" value="1"/>
</dbReference>
<reference evidence="4 5" key="1">
    <citation type="submission" date="2018-05" db="EMBL/GenBank/DDBJ databases">
        <title>The draft genome of strain NS-104.</title>
        <authorList>
            <person name="Hang P."/>
            <person name="Jiang J."/>
        </authorList>
    </citation>
    <scope>NUCLEOTIDE SEQUENCE [LARGE SCALE GENOMIC DNA]</scope>
    <source>
        <strain evidence="4 5">NS-104</strain>
    </source>
</reference>
<evidence type="ECO:0000256" key="1">
    <source>
        <dbReference type="ARBA" id="ARBA00022729"/>
    </source>
</evidence>
<dbReference type="InterPro" id="IPR011250">
    <property type="entry name" value="OMP/PagP_B-barrel"/>
</dbReference>
<evidence type="ECO:0000256" key="2">
    <source>
        <dbReference type="SAM" id="SignalP"/>
    </source>
</evidence>
<evidence type="ECO:0000313" key="5">
    <source>
        <dbReference type="Proteomes" id="UP000245252"/>
    </source>
</evidence>
<protein>
    <recommendedName>
        <fullName evidence="3">Outer membrane protein beta-barrel domain-containing protein</fullName>
    </recommendedName>
</protein>
<comment type="caution">
    <text evidence="4">The sequence shown here is derived from an EMBL/GenBank/DDBJ whole genome shotgun (WGS) entry which is preliminary data.</text>
</comment>
<dbReference type="Proteomes" id="UP000245252">
    <property type="component" value="Unassembled WGS sequence"/>
</dbReference>
<feature type="chain" id="PRO_5015577019" description="Outer membrane protein beta-barrel domain-containing protein" evidence="2">
    <location>
        <begin position="21"/>
        <end position="283"/>
    </location>
</feature>
<dbReference type="SUPFAM" id="SSF56925">
    <property type="entry name" value="OMPA-like"/>
    <property type="match status" value="1"/>
</dbReference>
<feature type="signal peptide" evidence="2">
    <location>
        <begin position="1"/>
        <end position="20"/>
    </location>
</feature>
<proteinExistence type="predicted"/>
<feature type="domain" description="Outer membrane protein beta-barrel" evidence="3">
    <location>
        <begin position="9"/>
        <end position="238"/>
    </location>
</feature>
<organism evidence="4 5">
    <name type="scientific">Metarhizobium album</name>
    <dbReference type="NCBI Taxonomy" id="2182425"/>
    <lineage>
        <taxon>Bacteria</taxon>
        <taxon>Pseudomonadati</taxon>
        <taxon>Pseudomonadota</taxon>
        <taxon>Alphaproteobacteria</taxon>
        <taxon>Hyphomicrobiales</taxon>
        <taxon>Rhizobiaceae</taxon>
        <taxon>Metarhizobium</taxon>
    </lineage>
</organism>
<evidence type="ECO:0000313" key="4">
    <source>
        <dbReference type="EMBL" id="PWE57176.1"/>
    </source>
</evidence>
<name>A0A2U2DV51_9HYPH</name>
<keyword evidence="1 2" id="KW-0732">Signal</keyword>
<accession>A0A2U2DV51</accession>
<dbReference type="RefSeq" id="WP_109457279.1">
    <property type="nucleotide sequence ID" value="NZ_QFBC01000002.1"/>
</dbReference>
<dbReference type="AlphaFoldDB" id="A0A2U2DV51"/>